<dbReference type="RefSeq" id="WP_144069142.1">
    <property type="nucleotide sequence ID" value="NZ_CP041636.1"/>
</dbReference>
<dbReference type="GO" id="GO:0016020">
    <property type="term" value="C:membrane"/>
    <property type="evidence" value="ECO:0007669"/>
    <property type="project" value="UniProtKB-SubCell"/>
</dbReference>
<accession>A0A516H306</accession>
<sequence>MIHALFYAPLDFMGRHATRFLFGGVLVGLLIPPLAELLRPGLVVFLLLPLTLSLMRLDWSAFQAYARRPLLFIPIIVFLLLICPLLMFAALLPLGLPRPLMEAIVLMAAAPPITGTVAIALILGLDAALAVIAMVIATALVPFTLPPLALLLLNIEVQMSLVEFMGRLALMVGFAFAAALVAHRTLPPGWLKENKRLMDGSSVLALVLFAIAIMDGVTAKLMAQPGYVILATASAFIANLSLQAIGYTVGRYVLRFDQAAALTLGILAGNCNMGLVMVSLADRAVFDMVVFFAMGQLPMYMLPGLLQPVYRRVAALQS</sequence>
<evidence type="ECO:0000256" key="5">
    <source>
        <dbReference type="SAM" id="Phobius"/>
    </source>
</evidence>
<name>A0A516H306_9PROT</name>
<keyword evidence="7" id="KW-1185">Reference proteome</keyword>
<dbReference type="KEGG" id="fer:FNB15_13165"/>
<evidence type="ECO:0000256" key="2">
    <source>
        <dbReference type="ARBA" id="ARBA00022692"/>
    </source>
</evidence>
<dbReference type="InterPro" id="IPR002657">
    <property type="entry name" value="BilAc:Na_symport/Acr3"/>
</dbReference>
<feature type="transmembrane region" description="Helical" evidence="5">
    <location>
        <begin position="227"/>
        <end position="247"/>
    </location>
</feature>
<keyword evidence="2 5" id="KW-0812">Transmembrane</keyword>
<dbReference type="Gene3D" id="1.20.1530.20">
    <property type="match status" value="1"/>
</dbReference>
<gene>
    <name evidence="6" type="ORF">FNB15_13165</name>
</gene>
<feature type="transmembrane region" description="Helical" evidence="5">
    <location>
        <begin position="103"/>
        <end position="123"/>
    </location>
</feature>
<proteinExistence type="predicted"/>
<organism evidence="6 7">
    <name type="scientific">Ferrovibrio terrae</name>
    <dbReference type="NCBI Taxonomy" id="2594003"/>
    <lineage>
        <taxon>Bacteria</taxon>
        <taxon>Pseudomonadati</taxon>
        <taxon>Pseudomonadota</taxon>
        <taxon>Alphaproteobacteria</taxon>
        <taxon>Rhodospirillales</taxon>
        <taxon>Rhodospirillaceae</taxon>
        <taxon>Ferrovibrio</taxon>
    </lineage>
</organism>
<reference evidence="6 7" key="1">
    <citation type="submission" date="2019-07" db="EMBL/GenBank/DDBJ databases">
        <title>Genome sequencing for Ferrovibrio sp. K5.</title>
        <authorList>
            <person name="Park S.-J."/>
        </authorList>
    </citation>
    <scope>NUCLEOTIDE SEQUENCE [LARGE SCALE GENOMIC DNA]</scope>
    <source>
        <strain evidence="6 7">K5</strain>
    </source>
</reference>
<feature type="transmembrane region" description="Helical" evidence="5">
    <location>
        <begin position="203"/>
        <end position="221"/>
    </location>
</feature>
<evidence type="ECO:0000256" key="1">
    <source>
        <dbReference type="ARBA" id="ARBA00004141"/>
    </source>
</evidence>
<feature type="transmembrane region" description="Helical" evidence="5">
    <location>
        <begin position="164"/>
        <end position="182"/>
    </location>
</feature>
<comment type="subcellular location">
    <subcellularLocation>
        <location evidence="1">Membrane</location>
        <topology evidence="1">Multi-pass membrane protein</topology>
    </subcellularLocation>
</comment>
<dbReference type="InterPro" id="IPR038770">
    <property type="entry name" value="Na+/solute_symporter_sf"/>
</dbReference>
<evidence type="ECO:0000313" key="7">
    <source>
        <dbReference type="Proteomes" id="UP000317496"/>
    </source>
</evidence>
<dbReference type="AlphaFoldDB" id="A0A516H306"/>
<evidence type="ECO:0000313" key="6">
    <source>
        <dbReference type="EMBL" id="QDO98161.1"/>
    </source>
</evidence>
<feature type="transmembrane region" description="Helical" evidence="5">
    <location>
        <begin position="130"/>
        <end position="152"/>
    </location>
</feature>
<keyword evidence="3 5" id="KW-1133">Transmembrane helix</keyword>
<evidence type="ECO:0000256" key="3">
    <source>
        <dbReference type="ARBA" id="ARBA00022989"/>
    </source>
</evidence>
<evidence type="ECO:0008006" key="8">
    <source>
        <dbReference type="Google" id="ProtNLM"/>
    </source>
</evidence>
<dbReference type="Proteomes" id="UP000317496">
    <property type="component" value="Chromosome"/>
</dbReference>
<keyword evidence="4 5" id="KW-0472">Membrane</keyword>
<dbReference type="EMBL" id="CP041636">
    <property type="protein sequence ID" value="QDO98161.1"/>
    <property type="molecule type" value="Genomic_DNA"/>
</dbReference>
<evidence type="ECO:0000256" key="4">
    <source>
        <dbReference type="ARBA" id="ARBA00023136"/>
    </source>
</evidence>
<protein>
    <recommendedName>
        <fullName evidence="8">Bile acid:sodium symporter family protein</fullName>
    </recommendedName>
</protein>
<dbReference type="OrthoDB" id="7262824at2"/>
<feature type="transmembrane region" description="Helical" evidence="5">
    <location>
        <begin position="259"/>
        <end position="278"/>
    </location>
</feature>
<feature type="transmembrane region" description="Helical" evidence="5">
    <location>
        <begin position="69"/>
        <end position="91"/>
    </location>
</feature>
<feature type="transmembrane region" description="Helical" evidence="5">
    <location>
        <begin position="284"/>
        <end position="302"/>
    </location>
</feature>
<dbReference type="Pfam" id="PF01758">
    <property type="entry name" value="SBF"/>
    <property type="match status" value="1"/>
</dbReference>